<dbReference type="InterPro" id="IPR013216">
    <property type="entry name" value="Methyltransf_11"/>
</dbReference>
<dbReference type="Pfam" id="PF08241">
    <property type="entry name" value="Methyltransf_11"/>
    <property type="match status" value="1"/>
</dbReference>
<dbReference type="OrthoDB" id="3571292at2"/>
<name>A0A558DJP6_9PSEU</name>
<reference evidence="2 3" key="2">
    <citation type="submission" date="2019-08" db="EMBL/GenBank/DDBJ databases">
        <title>Amycolatopsis acidicola sp. nov., isolated from peat swamp forest soil.</title>
        <authorList>
            <person name="Srisuk N."/>
        </authorList>
    </citation>
    <scope>NUCLEOTIDE SEQUENCE [LARGE SCALE GENOMIC DNA]</scope>
    <source>
        <strain evidence="2 3">TBRC 6029</strain>
    </source>
</reference>
<sequence>MSGALTFDPLAAGPPGRYGDDLVEVRREDPRAMDGVCPIVETAHFRLRRRDRRIEVTHRLSPAELDNDLTGLLADELFTPGWLSGAAVFERVFTGVVLSTVDEPGRAWLTFYDNTLRRFRRRPAGSSTIASFAPVYERVLRLTGTGPVLDLGSCFGFLALLLAERGQTVTASDLSPGAMRLLGMVAARRNTPVRTLVCDAARVPLPDNAADTVTALHLLEHLSPDEGTAVVAEALRLARRRVIVAVPYEDEPAQLYGHTRTFGPAELAELGAATGRPFTVDEHHGGWLVLDHGERSDHP</sequence>
<dbReference type="CDD" id="cd02440">
    <property type="entry name" value="AdoMet_MTases"/>
    <property type="match status" value="1"/>
</dbReference>
<dbReference type="Proteomes" id="UP000320011">
    <property type="component" value="Unassembled WGS sequence"/>
</dbReference>
<dbReference type="RefSeq" id="WP_144585767.1">
    <property type="nucleotide sequence ID" value="NZ_VJWX01000016.1"/>
</dbReference>
<gene>
    <name evidence="2" type="ORF">FNH05_03335</name>
</gene>
<evidence type="ECO:0000313" key="3">
    <source>
        <dbReference type="Proteomes" id="UP000320011"/>
    </source>
</evidence>
<keyword evidence="3" id="KW-1185">Reference proteome</keyword>
<dbReference type="InterPro" id="IPR029063">
    <property type="entry name" value="SAM-dependent_MTases_sf"/>
</dbReference>
<accession>A0A558DJP6</accession>
<feature type="domain" description="Methyltransferase type 11" evidence="1">
    <location>
        <begin position="149"/>
        <end position="241"/>
    </location>
</feature>
<organism evidence="2 3">
    <name type="scientific">Amycolatopsis rhizosphaerae</name>
    <dbReference type="NCBI Taxonomy" id="2053003"/>
    <lineage>
        <taxon>Bacteria</taxon>
        <taxon>Bacillati</taxon>
        <taxon>Actinomycetota</taxon>
        <taxon>Actinomycetes</taxon>
        <taxon>Pseudonocardiales</taxon>
        <taxon>Pseudonocardiaceae</taxon>
        <taxon>Amycolatopsis</taxon>
    </lineage>
</organism>
<evidence type="ECO:0000259" key="1">
    <source>
        <dbReference type="Pfam" id="PF08241"/>
    </source>
</evidence>
<keyword evidence="2" id="KW-0808">Transferase</keyword>
<comment type="caution">
    <text evidence="2">The sequence shown here is derived from an EMBL/GenBank/DDBJ whole genome shotgun (WGS) entry which is preliminary data.</text>
</comment>
<dbReference type="GO" id="GO:0008757">
    <property type="term" value="F:S-adenosylmethionine-dependent methyltransferase activity"/>
    <property type="evidence" value="ECO:0007669"/>
    <property type="project" value="InterPro"/>
</dbReference>
<protein>
    <submittedName>
        <fullName evidence="2">Class I SAM-dependent methyltransferase</fullName>
    </submittedName>
</protein>
<keyword evidence="2" id="KW-0489">Methyltransferase</keyword>
<reference evidence="2 3" key="1">
    <citation type="submission" date="2019-07" db="EMBL/GenBank/DDBJ databases">
        <authorList>
            <person name="Duangmal K."/>
            <person name="Teo W.F.A."/>
        </authorList>
    </citation>
    <scope>NUCLEOTIDE SEQUENCE [LARGE SCALE GENOMIC DNA]</scope>
    <source>
        <strain evidence="2 3">TBRC 6029</strain>
    </source>
</reference>
<dbReference type="NCBIfam" id="NF041255">
    <property type="entry name" value="mycofact_MftM"/>
    <property type="match status" value="1"/>
</dbReference>
<evidence type="ECO:0000313" key="2">
    <source>
        <dbReference type="EMBL" id="TVT61203.1"/>
    </source>
</evidence>
<dbReference type="EMBL" id="VJWX01000016">
    <property type="protein sequence ID" value="TVT61203.1"/>
    <property type="molecule type" value="Genomic_DNA"/>
</dbReference>
<dbReference type="SUPFAM" id="SSF53335">
    <property type="entry name" value="S-adenosyl-L-methionine-dependent methyltransferases"/>
    <property type="match status" value="1"/>
</dbReference>
<dbReference type="AlphaFoldDB" id="A0A558DJP6"/>
<proteinExistence type="predicted"/>
<dbReference type="GO" id="GO:0032259">
    <property type="term" value="P:methylation"/>
    <property type="evidence" value="ECO:0007669"/>
    <property type="project" value="UniProtKB-KW"/>
</dbReference>
<dbReference type="Gene3D" id="3.40.50.150">
    <property type="entry name" value="Vaccinia Virus protein VP39"/>
    <property type="match status" value="1"/>
</dbReference>